<name>A0ABQ1FSG1_9BACL</name>
<evidence type="ECO:0000256" key="1">
    <source>
        <dbReference type="SAM" id="Phobius"/>
    </source>
</evidence>
<protein>
    <submittedName>
        <fullName evidence="2">Membrane protein YoaS</fullName>
    </submittedName>
</protein>
<comment type="caution">
    <text evidence="2">The sequence shown here is derived from an EMBL/GenBank/DDBJ whole genome shotgun (WGS) entry which is preliminary data.</text>
</comment>
<feature type="transmembrane region" description="Helical" evidence="1">
    <location>
        <begin position="125"/>
        <end position="145"/>
    </location>
</feature>
<proteinExistence type="predicted"/>
<reference evidence="3" key="1">
    <citation type="journal article" date="2019" name="Int. J. Syst. Evol. Microbiol.">
        <title>The Global Catalogue of Microorganisms (GCM) 10K type strain sequencing project: providing services to taxonomists for standard genome sequencing and annotation.</title>
        <authorList>
            <consortium name="The Broad Institute Genomics Platform"/>
            <consortium name="The Broad Institute Genome Sequencing Center for Infectious Disease"/>
            <person name="Wu L."/>
            <person name="Ma J."/>
        </authorList>
    </citation>
    <scope>NUCLEOTIDE SEQUENCE [LARGE SCALE GENOMIC DNA]</scope>
    <source>
        <strain evidence="3">CGMCC 1.15044</strain>
    </source>
</reference>
<sequence length="192" mass="21544">MKIGKYIFIFNNYLLINDKSNAKIRFRNQSGVYEMERISTFFLKATVILMGLVILALCIFGLPSIAKGFDGYFSDYWLYPTITGMYLSAVPFFAALYQALKLLSYIDRNTAFSDSSVRALKIIKYCAFAICILYVAILPFLYFMADQDDAPGLIVIGLVVIFASLVIGVFAAVLQKLLKNAIDIKSENDLTV</sequence>
<evidence type="ECO:0000313" key="3">
    <source>
        <dbReference type="Proteomes" id="UP000609323"/>
    </source>
</evidence>
<dbReference type="Proteomes" id="UP000609323">
    <property type="component" value="Unassembled WGS sequence"/>
</dbReference>
<organism evidence="2 3">
    <name type="scientific">Paenibacillus physcomitrellae</name>
    <dbReference type="NCBI Taxonomy" id="1619311"/>
    <lineage>
        <taxon>Bacteria</taxon>
        <taxon>Bacillati</taxon>
        <taxon>Bacillota</taxon>
        <taxon>Bacilli</taxon>
        <taxon>Bacillales</taxon>
        <taxon>Paenibacillaceae</taxon>
        <taxon>Paenibacillus</taxon>
    </lineage>
</organism>
<keyword evidence="1" id="KW-1133">Transmembrane helix</keyword>
<gene>
    <name evidence="2" type="primary">yoaS</name>
    <name evidence="2" type="ORF">GCM10010917_12800</name>
</gene>
<dbReference type="EMBL" id="BMHF01000003">
    <property type="protein sequence ID" value="GGA29262.1"/>
    <property type="molecule type" value="Genomic_DNA"/>
</dbReference>
<dbReference type="Pfam" id="PF11188">
    <property type="entry name" value="DUF2975"/>
    <property type="match status" value="1"/>
</dbReference>
<evidence type="ECO:0000313" key="2">
    <source>
        <dbReference type="EMBL" id="GGA29262.1"/>
    </source>
</evidence>
<keyword evidence="1" id="KW-0812">Transmembrane</keyword>
<keyword evidence="3" id="KW-1185">Reference proteome</keyword>
<feature type="transmembrane region" description="Helical" evidence="1">
    <location>
        <begin position="41"/>
        <end position="65"/>
    </location>
</feature>
<feature type="transmembrane region" description="Helical" evidence="1">
    <location>
        <begin position="151"/>
        <end position="174"/>
    </location>
</feature>
<dbReference type="InterPro" id="IPR021354">
    <property type="entry name" value="DUF2975"/>
</dbReference>
<keyword evidence="1" id="KW-0472">Membrane</keyword>
<accession>A0ABQ1FSG1</accession>
<feature type="transmembrane region" description="Helical" evidence="1">
    <location>
        <begin position="77"/>
        <end position="100"/>
    </location>
</feature>